<organism evidence="1 2">
    <name type="scientific">Cohnella phaseoli</name>
    <dbReference type="NCBI Taxonomy" id="456490"/>
    <lineage>
        <taxon>Bacteria</taxon>
        <taxon>Bacillati</taxon>
        <taxon>Bacillota</taxon>
        <taxon>Bacilli</taxon>
        <taxon>Bacillales</taxon>
        <taxon>Paenibacillaceae</taxon>
        <taxon>Cohnella</taxon>
    </lineage>
</organism>
<comment type="caution">
    <text evidence="1">The sequence shown here is derived from an EMBL/GenBank/DDBJ whole genome shotgun (WGS) entry which is preliminary data.</text>
</comment>
<protein>
    <submittedName>
        <fullName evidence="1">Uncharacterized protein</fullName>
    </submittedName>
</protein>
<sequence length="156" mass="17953">MYLSEAIVRINSVNWDLVGSSASKVEADLACEFLRRLANFFKKEGVKPIKPLVADIARLLGDADEIEISDYCNSEVVNFLGENIYIKNTIEYYLHLAKYAEKYPDAYKYLSVYDPLIKIFERGGMFVLRINALDIVNGAHIPLNGWYEKFCNDEFY</sequence>
<dbReference type="EMBL" id="QRDZ01000028">
    <property type="protein sequence ID" value="RED61913.1"/>
    <property type="molecule type" value="Genomic_DNA"/>
</dbReference>
<proteinExistence type="predicted"/>
<evidence type="ECO:0000313" key="2">
    <source>
        <dbReference type="Proteomes" id="UP000256977"/>
    </source>
</evidence>
<dbReference type="OrthoDB" id="2085833at2"/>
<keyword evidence="2" id="KW-1185">Reference proteome</keyword>
<reference evidence="1 2" key="1">
    <citation type="submission" date="2018-07" db="EMBL/GenBank/DDBJ databases">
        <title>Genomic Encyclopedia of Type Strains, Phase III (KMG-III): the genomes of soil and plant-associated and newly described type strains.</title>
        <authorList>
            <person name="Whitman W."/>
        </authorList>
    </citation>
    <scope>NUCLEOTIDE SEQUENCE [LARGE SCALE GENOMIC DNA]</scope>
    <source>
        <strain evidence="1 2">CECT 7287</strain>
    </source>
</reference>
<gene>
    <name evidence="1" type="ORF">DFP98_12821</name>
</gene>
<evidence type="ECO:0000313" key="1">
    <source>
        <dbReference type="EMBL" id="RED61913.1"/>
    </source>
</evidence>
<name>A0A3D9IJF8_9BACL</name>
<dbReference type="RefSeq" id="WP_116063941.1">
    <property type="nucleotide sequence ID" value="NZ_QRDZ01000028.1"/>
</dbReference>
<dbReference type="Proteomes" id="UP000256977">
    <property type="component" value="Unassembled WGS sequence"/>
</dbReference>
<dbReference type="AlphaFoldDB" id="A0A3D9IJF8"/>
<accession>A0A3D9IJF8</accession>